<dbReference type="InterPro" id="IPR024072">
    <property type="entry name" value="DHFR-like_dom_sf"/>
</dbReference>
<dbReference type="InterPro" id="IPR001796">
    <property type="entry name" value="DHFR_dom"/>
</dbReference>
<dbReference type="PIRSF" id="PIRSF000194">
    <property type="entry name" value="DHFR"/>
    <property type="match status" value="1"/>
</dbReference>
<reference evidence="7" key="1">
    <citation type="journal article" date="2021" name="Proc. Natl. Acad. Sci. U.S.A.">
        <title>A Catalog of Tens of Thousands of Viruses from Human Metagenomes Reveals Hidden Associations with Chronic Diseases.</title>
        <authorList>
            <person name="Tisza M.J."/>
            <person name="Buck C.B."/>
        </authorList>
    </citation>
    <scope>NUCLEOTIDE SEQUENCE</scope>
    <source>
        <strain evidence="7">CtJ2i1</strain>
    </source>
</reference>
<name>A0A8S5V1A5_9CAUD</name>
<dbReference type="CDD" id="cd00209">
    <property type="entry name" value="DHFR"/>
    <property type="match status" value="1"/>
</dbReference>
<dbReference type="GO" id="GO:0050661">
    <property type="term" value="F:NADP binding"/>
    <property type="evidence" value="ECO:0007669"/>
    <property type="project" value="InterPro"/>
</dbReference>
<dbReference type="Gene3D" id="3.40.430.10">
    <property type="entry name" value="Dihydrofolate Reductase, subunit A"/>
    <property type="match status" value="1"/>
</dbReference>
<evidence type="ECO:0000313" key="7">
    <source>
        <dbReference type="EMBL" id="DAG00501.1"/>
    </source>
</evidence>
<dbReference type="GO" id="GO:0006730">
    <property type="term" value="P:one-carbon metabolic process"/>
    <property type="evidence" value="ECO:0007669"/>
    <property type="project" value="UniProtKB-KW"/>
</dbReference>
<proteinExistence type="predicted"/>
<organism evidence="7">
    <name type="scientific">Myoviridae sp. ctJ2i1</name>
    <dbReference type="NCBI Taxonomy" id="2825079"/>
    <lineage>
        <taxon>Viruses</taxon>
        <taxon>Duplodnaviria</taxon>
        <taxon>Heunggongvirae</taxon>
        <taxon>Uroviricota</taxon>
        <taxon>Caudoviricetes</taxon>
    </lineage>
</organism>
<keyword evidence="4" id="KW-0521">NADP</keyword>
<dbReference type="PANTHER" id="PTHR48069">
    <property type="entry name" value="DIHYDROFOLATE REDUCTASE"/>
    <property type="match status" value="1"/>
</dbReference>
<keyword evidence="5" id="KW-0560">Oxidoreductase</keyword>
<sequence length="158" mass="18514">MINIIVCKNNFDYIGKDNKMLYHIPKDLAFFKRKTVNHVIIMGRKTFESLPGMLPNREHWVITRDTNFNKARSFNSIDDVLEAIDPNVDYYIIGGGEIYKQFMPYADCLYVTEVDDFKVGNVRFPSIDLTKWSLSVSRTDIDEKSNLTLRFKKYLRKG</sequence>
<evidence type="ECO:0000256" key="4">
    <source>
        <dbReference type="ARBA" id="ARBA00022857"/>
    </source>
</evidence>
<evidence type="ECO:0000256" key="1">
    <source>
        <dbReference type="ARBA" id="ARBA00004903"/>
    </source>
</evidence>
<dbReference type="GO" id="GO:0004146">
    <property type="term" value="F:dihydrofolate reductase activity"/>
    <property type="evidence" value="ECO:0007669"/>
    <property type="project" value="UniProtKB-EC"/>
</dbReference>
<comment type="pathway">
    <text evidence="1">Cofactor biosynthesis; tetrahydrofolate biosynthesis; 5,6,7,8-tetrahydrofolate from 7,8-dihydrofolate: step 1/1.</text>
</comment>
<accession>A0A8S5V1A5</accession>
<dbReference type="PANTHER" id="PTHR48069:SF3">
    <property type="entry name" value="DIHYDROFOLATE REDUCTASE"/>
    <property type="match status" value="1"/>
</dbReference>
<evidence type="ECO:0000256" key="3">
    <source>
        <dbReference type="ARBA" id="ARBA00022563"/>
    </source>
</evidence>
<dbReference type="GO" id="GO:0046452">
    <property type="term" value="P:dihydrofolate metabolic process"/>
    <property type="evidence" value="ECO:0007669"/>
    <property type="project" value="TreeGrafter"/>
</dbReference>
<dbReference type="Pfam" id="PF00186">
    <property type="entry name" value="DHFR_1"/>
    <property type="match status" value="1"/>
</dbReference>
<dbReference type="PRINTS" id="PR00070">
    <property type="entry name" value="DHFR"/>
</dbReference>
<dbReference type="InterPro" id="IPR012259">
    <property type="entry name" value="DHFR"/>
</dbReference>
<dbReference type="GO" id="GO:0046654">
    <property type="term" value="P:tetrahydrofolate biosynthetic process"/>
    <property type="evidence" value="ECO:0007669"/>
    <property type="project" value="InterPro"/>
</dbReference>
<protein>
    <recommendedName>
        <fullName evidence="2">dihydrofolate reductase</fullName>
        <ecNumber evidence="2">1.5.1.3</ecNumber>
    </recommendedName>
</protein>
<dbReference type="EMBL" id="BK016182">
    <property type="protein sequence ID" value="DAG00501.1"/>
    <property type="molecule type" value="Genomic_DNA"/>
</dbReference>
<dbReference type="SUPFAM" id="SSF53597">
    <property type="entry name" value="Dihydrofolate reductase-like"/>
    <property type="match status" value="1"/>
</dbReference>
<keyword evidence="3" id="KW-0554">One-carbon metabolism</keyword>
<evidence type="ECO:0000259" key="6">
    <source>
        <dbReference type="PROSITE" id="PS51330"/>
    </source>
</evidence>
<evidence type="ECO:0000256" key="2">
    <source>
        <dbReference type="ARBA" id="ARBA00012856"/>
    </source>
</evidence>
<evidence type="ECO:0000256" key="5">
    <source>
        <dbReference type="ARBA" id="ARBA00023002"/>
    </source>
</evidence>
<feature type="domain" description="DHFR" evidence="6">
    <location>
        <begin position="1"/>
        <end position="156"/>
    </location>
</feature>
<dbReference type="EC" id="1.5.1.3" evidence="2"/>
<dbReference type="GO" id="GO:0046655">
    <property type="term" value="P:folic acid metabolic process"/>
    <property type="evidence" value="ECO:0007669"/>
    <property type="project" value="TreeGrafter"/>
</dbReference>
<dbReference type="PROSITE" id="PS51330">
    <property type="entry name" value="DHFR_2"/>
    <property type="match status" value="1"/>
</dbReference>